<evidence type="ECO:0000256" key="2">
    <source>
        <dbReference type="ARBA" id="ARBA00022525"/>
    </source>
</evidence>
<dbReference type="GO" id="GO:0005576">
    <property type="term" value="C:extracellular region"/>
    <property type="evidence" value="ECO:0007669"/>
    <property type="project" value="UniProtKB-SubCell"/>
</dbReference>
<name>A0A8J2P466_9HEXA</name>
<evidence type="ECO:0000313" key="6">
    <source>
        <dbReference type="EMBL" id="CAG7724861.1"/>
    </source>
</evidence>
<dbReference type="SMART" id="SM00280">
    <property type="entry name" value="KAZAL"/>
    <property type="match status" value="2"/>
</dbReference>
<evidence type="ECO:0000313" key="7">
    <source>
        <dbReference type="Proteomes" id="UP000708208"/>
    </source>
</evidence>
<feature type="signal peptide" evidence="4">
    <location>
        <begin position="1"/>
        <end position="21"/>
    </location>
</feature>
<comment type="caution">
    <text evidence="6">The sequence shown here is derived from an EMBL/GenBank/DDBJ whole genome shotgun (WGS) entry which is preliminary data.</text>
</comment>
<feature type="domain" description="Kazal-like" evidence="5">
    <location>
        <begin position="31"/>
        <end position="80"/>
    </location>
</feature>
<comment type="subcellular location">
    <subcellularLocation>
        <location evidence="1">Secreted</location>
    </subcellularLocation>
</comment>
<keyword evidence="2" id="KW-0964">Secreted</keyword>
<evidence type="ECO:0000256" key="3">
    <source>
        <dbReference type="ARBA" id="ARBA00023157"/>
    </source>
</evidence>
<evidence type="ECO:0000256" key="1">
    <source>
        <dbReference type="ARBA" id="ARBA00004613"/>
    </source>
</evidence>
<dbReference type="CDD" id="cd00104">
    <property type="entry name" value="KAZAL_FS"/>
    <property type="match status" value="2"/>
</dbReference>
<evidence type="ECO:0000256" key="4">
    <source>
        <dbReference type="SAM" id="SignalP"/>
    </source>
</evidence>
<feature type="chain" id="PRO_5035295376" description="Kazal-like domain-containing protein" evidence="4">
    <location>
        <begin position="22"/>
        <end position="140"/>
    </location>
</feature>
<evidence type="ECO:0000259" key="5">
    <source>
        <dbReference type="PROSITE" id="PS51465"/>
    </source>
</evidence>
<dbReference type="PROSITE" id="PS00282">
    <property type="entry name" value="KAZAL_1"/>
    <property type="match status" value="1"/>
</dbReference>
<dbReference type="GO" id="GO:0004867">
    <property type="term" value="F:serine-type endopeptidase inhibitor activity"/>
    <property type="evidence" value="ECO:0007669"/>
    <property type="project" value="InterPro"/>
</dbReference>
<dbReference type="InterPro" id="IPR039932">
    <property type="entry name" value="Spink4-like"/>
</dbReference>
<dbReference type="OrthoDB" id="126772at2759"/>
<keyword evidence="7" id="KW-1185">Reference proteome</keyword>
<gene>
    <name evidence="6" type="ORF">AFUS01_LOCUS13855</name>
</gene>
<dbReference type="AlphaFoldDB" id="A0A8J2P466"/>
<protein>
    <recommendedName>
        <fullName evidence="5">Kazal-like domain-containing protein</fullName>
    </recommendedName>
</protein>
<dbReference type="InterPro" id="IPR002350">
    <property type="entry name" value="Kazal_dom"/>
</dbReference>
<reference evidence="6" key="1">
    <citation type="submission" date="2021-06" db="EMBL/GenBank/DDBJ databases">
        <authorList>
            <person name="Hodson N. C."/>
            <person name="Mongue J. A."/>
            <person name="Jaron S. K."/>
        </authorList>
    </citation>
    <scope>NUCLEOTIDE SEQUENCE</scope>
</reference>
<organism evidence="6 7">
    <name type="scientific">Allacma fusca</name>
    <dbReference type="NCBI Taxonomy" id="39272"/>
    <lineage>
        <taxon>Eukaryota</taxon>
        <taxon>Metazoa</taxon>
        <taxon>Ecdysozoa</taxon>
        <taxon>Arthropoda</taxon>
        <taxon>Hexapoda</taxon>
        <taxon>Collembola</taxon>
        <taxon>Symphypleona</taxon>
        <taxon>Sminthuridae</taxon>
        <taxon>Allacma</taxon>
    </lineage>
</organism>
<dbReference type="PROSITE" id="PS51465">
    <property type="entry name" value="KAZAL_2"/>
    <property type="match status" value="2"/>
</dbReference>
<feature type="domain" description="Kazal-like" evidence="5">
    <location>
        <begin position="93"/>
        <end position="140"/>
    </location>
</feature>
<dbReference type="EMBL" id="CAJVCH010114614">
    <property type="protein sequence ID" value="CAG7724861.1"/>
    <property type="molecule type" value="Genomic_DNA"/>
</dbReference>
<dbReference type="PANTHER" id="PTHR21179">
    <property type="entry name" value="SERINE-TYPE ENDOPEPTIDASE INHIBITOR"/>
    <property type="match status" value="1"/>
</dbReference>
<sequence length="140" mass="15012">MNASTISLLLVVVVAATLIEAWPGPLVVCRGGKPQDCICTSEFNPQCGTNGKTYSNPCVVQCDQECDRSIKIDHEGPCQKTPSRAPPLTVCRGGKPQECICTAEFNPQCGTNGQTYSNPCVFRCDQSCDRSLKIAHEGAC</sequence>
<dbReference type="PANTHER" id="PTHR21179:SF0">
    <property type="entry name" value="SERINE PROTEASE INHIBITOR KAZAL-TYPE 4"/>
    <property type="match status" value="1"/>
</dbReference>
<accession>A0A8J2P466</accession>
<keyword evidence="3" id="KW-1015">Disulfide bond</keyword>
<proteinExistence type="predicted"/>
<dbReference type="Proteomes" id="UP000708208">
    <property type="component" value="Unassembled WGS sequence"/>
</dbReference>
<dbReference type="Pfam" id="PF00050">
    <property type="entry name" value="Kazal_1"/>
    <property type="match status" value="2"/>
</dbReference>
<keyword evidence="4" id="KW-0732">Signal</keyword>